<sequence length="109" mass="11741">MADPLDVLVFYVPIPQTEQVLEALFAAGAGRIGNYDSCAFVASGVGQFRALVGANPTIGEVGELELVAENRVELTFARPLQGKVIEALRKAHPYEEPAFHVVENAAHDH</sequence>
<reference evidence="1 2" key="1">
    <citation type="submission" date="2021-03" db="EMBL/GenBank/DDBJ databases">
        <title>Human Oral Microbial Genomes.</title>
        <authorList>
            <person name="Johnston C.D."/>
            <person name="Chen T."/>
            <person name="Dewhirst F.E."/>
        </authorList>
    </citation>
    <scope>NUCLEOTIDE SEQUENCE [LARGE SCALE GENOMIC DNA]</scope>
    <source>
        <strain evidence="1 2">DSMZ 100122</strain>
    </source>
</reference>
<protein>
    <recommendedName>
        <fullName evidence="3">NGG1p interacting factor NIF3</fullName>
    </recommendedName>
</protein>
<accession>A0ABX7YA79</accession>
<dbReference type="RefSeq" id="WP_212327278.1">
    <property type="nucleotide sequence ID" value="NZ_AP024463.1"/>
</dbReference>
<evidence type="ECO:0000313" key="1">
    <source>
        <dbReference type="EMBL" id="QUC09533.1"/>
    </source>
</evidence>
<name>A0ABX7YA79_9ACTN</name>
<dbReference type="PANTHER" id="PTHR41774">
    <property type="match status" value="1"/>
</dbReference>
<evidence type="ECO:0008006" key="3">
    <source>
        <dbReference type="Google" id="ProtNLM"/>
    </source>
</evidence>
<dbReference type="Gene3D" id="3.30.70.120">
    <property type="match status" value="1"/>
</dbReference>
<dbReference type="EMBL" id="CP072384">
    <property type="protein sequence ID" value="QUC09533.1"/>
    <property type="molecule type" value="Genomic_DNA"/>
</dbReference>
<gene>
    <name evidence="1" type="ORF">J5A65_07445</name>
</gene>
<dbReference type="InterPro" id="IPR036069">
    <property type="entry name" value="DUF34/NIF3_sf"/>
</dbReference>
<dbReference type="PANTHER" id="PTHR41774:SF1">
    <property type="entry name" value="NGG1P INTERACTING FACTOR NIF3"/>
    <property type="match status" value="1"/>
</dbReference>
<evidence type="ECO:0000313" key="2">
    <source>
        <dbReference type="Proteomes" id="UP000678513"/>
    </source>
</evidence>
<dbReference type="SUPFAM" id="SSF102705">
    <property type="entry name" value="NIF3 (NGG1p interacting factor 3)-like"/>
    <property type="match status" value="1"/>
</dbReference>
<proteinExistence type="predicted"/>
<dbReference type="Proteomes" id="UP000678513">
    <property type="component" value="Chromosome"/>
</dbReference>
<dbReference type="InterPro" id="IPR015867">
    <property type="entry name" value="N-reg_PII/ATP_PRibTrfase_C"/>
</dbReference>
<organism evidence="1 2">
    <name type="scientific">Arachnia rubra</name>
    <dbReference type="NCBI Taxonomy" id="1547448"/>
    <lineage>
        <taxon>Bacteria</taxon>
        <taxon>Bacillati</taxon>
        <taxon>Actinomycetota</taxon>
        <taxon>Actinomycetes</taxon>
        <taxon>Propionibacteriales</taxon>
        <taxon>Propionibacteriaceae</taxon>
        <taxon>Arachnia</taxon>
    </lineage>
</organism>
<keyword evidence="2" id="KW-1185">Reference proteome</keyword>